<keyword evidence="1" id="KW-1133">Transmembrane helix</keyword>
<feature type="transmembrane region" description="Helical" evidence="1">
    <location>
        <begin position="20"/>
        <end position="45"/>
    </location>
</feature>
<reference evidence="2" key="1">
    <citation type="journal article" date="2014" name="Front. Microbiol.">
        <title>High frequency of phylogenetically diverse reductive dehalogenase-homologous genes in deep subseafloor sedimentary metagenomes.</title>
        <authorList>
            <person name="Kawai M."/>
            <person name="Futagami T."/>
            <person name="Toyoda A."/>
            <person name="Takaki Y."/>
            <person name="Nishi S."/>
            <person name="Hori S."/>
            <person name="Arai W."/>
            <person name="Tsubouchi T."/>
            <person name="Morono Y."/>
            <person name="Uchiyama I."/>
            <person name="Ito T."/>
            <person name="Fujiyama A."/>
            <person name="Inagaki F."/>
            <person name="Takami H."/>
        </authorList>
    </citation>
    <scope>NUCLEOTIDE SEQUENCE</scope>
    <source>
        <strain evidence="2">Expedition CK06-06</strain>
    </source>
</reference>
<proteinExistence type="predicted"/>
<accession>X1M1C9</accession>
<gene>
    <name evidence="2" type="ORF">S03H2_71195</name>
</gene>
<sequence length="51" mass="5659">MFHVNIILILMVTDISNDIIQNLLSILNTVLLYIAKLGMLIGIMISTEKAS</sequence>
<dbReference type="EMBL" id="BARU01047551">
    <property type="protein sequence ID" value="GAI00204.1"/>
    <property type="molecule type" value="Genomic_DNA"/>
</dbReference>
<name>X1M1C9_9ZZZZ</name>
<feature type="non-terminal residue" evidence="2">
    <location>
        <position position="51"/>
    </location>
</feature>
<keyword evidence="1" id="KW-0472">Membrane</keyword>
<keyword evidence="1" id="KW-0812">Transmembrane</keyword>
<comment type="caution">
    <text evidence="2">The sequence shown here is derived from an EMBL/GenBank/DDBJ whole genome shotgun (WGS) entry which is preliminary data.</text>
</comment>
<evidence type="ECO:0000313" key="2">
    <source>
        <dbReference type="EMBL" id="GAI00204.1"/>
    </source>
</evidence>
<organism evidence="2">
    <name type="scientific">marine sediment metagenome</name>
    <dbReference type="NCBI Taxonomy" id="412755"/>
    <lineage>
        <taxon>unclassified sequences</taxon>
        <taxon>metagenomes</taxon>
        <taxon>ecological metagenomes</taxon>
    </lineage>
</organism>
<dbReference type="AlphaFoldDB" id="X1M1C9"/>
<protein>
    <submittedName>
        <fullName evidence="2">Uncharacterized protein</fullName>
    </submittedName>
</protein>
<evidence type="ECO:0000256" key="1">
    <source>
        <dbReference type="SAM" id="Phobius"/>
    </source>
</evidence>